<sequence>MHNNHHRDQRASHIFPASFTPNHYLGHLPEEHPRRIAEAKNLTIVTQFHRYVIEILAFTFSTNIVELNNAIGQSKTPSVVSILSPTEQQDLLCIATVIKLLCIKSRKNEWNTTSQYDRDLVWNAICGPACASHIREDFALDLVASYGDHRCEPTLHDRSLLLHWRPTGWNFWKLSNWSNFPLALQSHARVIGLVAPNESVRLILGRSQEKFQQKRGYGNMTIGFDWPPVRVGFEELATQLSETDSCWLEFLVV</sequence>
<dbReference type="OrthoDB" id="3796310at2759"/>
<proteinExistence type="predicted"/>
<dbReference type="EMBL" id="ML977590">
    <property type="protein sequence ID" value="KAF2000182.1"/>
    <property type="molecule type" value="Genomic_DNA"/>
</dbReference>
<evidence type="ECO:0000313" key="1">
    <source>
        <dbReference type="EMBL" id="KAF2000182.1"/>
    </source>
</evidence>
<name>A0A6A5WEZ0_9PLEO</name>
<dbReference type="AlphaFoldDB" id="A0A6A5WEZ0"/>
<accession>A0A6A5WEZ0</accession>
<keyword evidence="2" id="KW-1185">Reference proteome</keyword>
<reference evidence="1" key="1">
    <citation type="journal article" date="2020" name="Stud. Mycol.">
        <title>101 Dothideomycetes genomes: a test case for predicting lifestyles and emergence of pathogens.</title>
        <authorList>
            <person name="Haridas S."/>
            <person name="Albert R."/>
            <person name="Binder M."/>
            <person name="Bloem J."/>
            <person name="Labutti K."/>
            <person name="Salamov A."/>
            <person name="Andreopoulos B."/>
            <person name="Baker S."/>
            <person name="Barry K."/>
            <person name="Bills G."/>
            <person name="Bluhm B."/>
            <person name="Cannon C."/>
            <person name="Castanera R."/>
            <person name="Culley D."/>
            <person name="Daum C."/>
            <person name="Ezra D."/>
            <person name="Gonzalez J."/>
            <person name="Henrissat B."/>
            <person name="Kuo A."/>
            <person name="Liang C."/>
            <person name="Lipzen A."/>
            <person name="Lutzoni F."/>
            <person name="Magnuson J."/>
            <person name="Mondo S."/>
            <person name="Nolan M."/>
            <person name="Ohm R."/>
            <person name="Pangilinan J."/>
            <person name="Park H.-J."/>
            <person name="Ramirez L."/>
            <person name="Alfaro M."/>
            <person name="Sun H."/>
            <person name="Tritt A."/>
            <person name="Yoshinaga Y."/>
            <person name="Zwiers L.-H."/>
            <person name="Turgeon B."/>
            <person name="Goodwin S."/>
            <person name="Spatafora J."/>
            <person name="Crous P."/>
            <person name="Grigoriev I."/>
        </authorList>
    </citation>
    <scope>NUCLEOTIDE SEQUENCE</scope>
    <source>
        <strain evidence="1">CBS 123094</strain>
    </source>
</reference>
<protein>
    <submittedName>
        <fullName evidence="1">Uncharacterized protein</fullName>
    </submittedName>
</protein>
<evidence type="ECO:0000313" key="2">
    <source>
        <dbReference type="Proteomes" id="UP000799779"/>
    </source>
</evidence>
<organism evidence="1 2">
    <name type="scientific">Amniculicola lignicola CBS 123094</name>
    <dbReference type="NCBI Taxonomy" id="1392246"/>
    <lineage>
        <taxon>Eukaryota</taxon>
        <taxon>Fungi</taxon>
        <taxon>Dikarya</taxon>
        <taxon>Ascomycota</taxon>
        <taxon>Pezizomycotina</taxon>
        <taxon>Dothideomycetes</taxon>
        <taxon>Pleosporomycetidae</taxon>
        <taxon>Pleosporales</taxon>
        <taxon>Amniculicolaceae</taxon>
        <taxon>Amniculicola</taxon>
    </lineage>
</organism>
<gene>
    <name evidence="1" type="ORF">P154DRAFT_599096</name>
</gene>
<dbReference type="Proteomes" id="UP000799779">
    <property type="component" value="Unassembled WGS sequence"/>
</dbReference>